<comment type="caution">
    <text evidence="3">The sequence shown here is derived from an EMBL/GenBank/DDBJ whole genome shotgun (WGS) entry which is preliminary data.</text>
</comment>
<feature type="region of interest" description="Disordered" evidence="1">
    <location>
        <begin position="41"/>
        <end position="60"/>
    </location>
</feature>
<accession>A0AAN7LLB1</accession>
<dbReference type="AlphaFoldDB" id="A0AAN7LLB1"/>
<name>A0AAN7LLB1_TRANT</name>
<dbReference type="Proteomes" id="UP001346149">
    <property type="component" value="Unassembled WGS sequence"/>
</dbReference>
<proteinExistence type="predicted"/>
<evidence type="ECO:0000256" key="2">
    <source>
        <dbReference type="SAM" id="SignalP"/>
    </source>
</evidence>
<feature type="signal peptide" evidence="2">
    <location>
        <begin position="1"/>
        <end position="25"/>
    </location>
</feature>
<organism evidence="3 4">
    <name type="scientific">Trapa natans</name>
    <name type="common">Water chestnut</name>
    <dbReference type="NCBI Taxonomy" id="22666"/>
    <lineage>
        <taxon>Eukaryota</taxon>
        <taxon>Viridiplantae</taxon>
        <taxon>Streptophyta</taxon>
        <taxon>Embryophyta</taxon>
        <taxon>Tracheophyta</taxon>
        <taxon>Spermatophyta</taxon>
        <taxon>Magnoliopsida</taxon>
        <taxon>eudicotyledons</taxon>
        <taxon>Gunneridae</taxon>
        <taxon>Pentapetalae</taxon>
        <taxon>rosids</taxon>
        <taxon>malvids</taxon>
        <taxon>Myrtales</taxon>
        <taxon>Lythraceae</taxon>
        <taxon>Trapa</taxon>
    </lineage>
</organism>
<keyword evidence="4" id="KW-1185">Reference proteome</keyword>
<protein>
    <submittedName>
        <fullName evidence="3">Uncharacterized protein</fullName>
    </submittedName>
</protein>
<feature type="compositionally biased region" description="Basic and acidic residues" evidence="1">
    <location>
        <begin position="49"/>
        <end position="60"/>
    </location>
</feature>
<evidence type="ECO:0000256" key="1">
    <source>
        <dbReference type="SAM" id="MobiDB-lite"/>
    </source>
</evidence>
<evidence type="ECO:0000313" key="4">
    <source>
        <dbReference type="Proteomes" id="UP001346149"/>
    </source>
</evidence>
<feature type="chain" id="PRO_5042984413" evidence="2">
    <location>
        <begin position="26"/>
        <end position="60"/>
    </location>
</feature>
<keyword evidence="2" id="KW-0732">Signal</keyword>
<reference evidence="3 4" key="1">
    <citation type="journal article" date="2023" name="Hortic Res">
        <title>Pangenome of water caltrop reveals structural variations and asymmetric subgenome divergence after allopolyploidization.</title>
        <authorList>
            <person name="Zhang X."/>
            <person name="Chen Y."/>
            <person name="Wang L."/>
            <person name="Yuan Y."/>
            <person name="Fang M."/>
            <person name="Shi L."/>
            <person name="Lu R."/>
            <person name="Comes H.P."/>
            <person name="Ma Y."/>
            <person name="Chen Y."/>
            <person name="Huang G."/>
            <person name="Zhou Y."/>
            <person name="Zheng Z."/>
            <person name="Qiu Y."/>
        </authorList>
    </citation>
    <scope>NUCLEOTIDE SEQUENCE [LARGE SCALE GENOMIC DNA]</scope>
    <source>
        <strain evidence="3">F231</strain>
    </source>
</reference>
<gene>
    <name evidence="3" type="ORF">SAY86_017922</name>
</gene>
<dbReference type="EMBL" id="JAXQNO010000010">
    <property type="protein sequence ID" value="KAK4790618.1"/>
    <property type="molecule type" value="Genomic_DNA"/>
</dbReference>
<evidence type="ECO:0000313" key="3">
    <source>
        <dbReference type="EMBL" id="KAK4790618.1"/>
    </source>
</evidence>
<sequence length="60" mass="6741">MTGGTFVAIWLHIAVFIRARRSGDGEPSLWTEPPASDRRLCFGVPRTTDVGHREPHRGLR</sequence>